<evidence type="ECO:0000313" key="2">
    <source>
        <dbReference type="WBParaSite" id="Hba_09480"/>
    </source>
</evidence>
<proteinExistence type="predicted"/>
<evidence type="ECO:0000313" key="1">
    <source>
        <dbReference type="Proteomes" id="UP000095283"/>
    </source>
</evidence>
<sequence>MHGRFASTVVSNPVSNHSPVYFLSTLNVIID</sequence>
<protein>
    <submittedName>
        <fullName evidence="2">Uncharacterized protein</fullName>
    </submittedName>
</protein>
<accession>A0A1I7WWF2</accession>
<dbReference type="WBParaSite" id="Hba_09480">
    <property type="protein sequence ID" value="Hba_09480"/>
    <property type="gene ID" value="Hba_09480"/>
</dbReference>
<dbReference type="Proteomes" id="UP000095283">
    <property type="component" value="Unplaced"/>
</dbReference>
<name>A0A1I7WWF2_HETBA</name>
<keyword evidence="1" id="KW-1185">Reference proteome</keyword>
<organism evidence="1 2">
    <name type="scientific">Heterorhabditis bacteriophora</name>
    <name type="common">Entomopathogenic nematode worm</name>
    <dbReference type="NCBI Taxonomy" id="37862"/>
    <lineage>
        <taxon>Eukaryota</taxon>
        <taxon>Metazoa</taxon>
        <taxon>Ecdysozoa</taxon>
        <taxon>Nematoda</taxon>
        <taxon>Chromadorea</taxon>
        <taxon>Rhabditida</taxon>
        <taxon>Rhabditina</taxon>
        <taxon>Rhabditomorpha</taxon>
        <taxon>Strongyloidea</taxon>
        <taxon>Heterorhabditidae</taxon>
        <taxon>Heterorhabditis</taxon>
    </lineage>
</organism>
<reference evidence="2" key="1">
    <citation type="submission" date="2016-11" db="UniProtKB">
        <authorList>
            <consortium name="WormBaseParasite"/>
        </authorList>
    </citation>
    <scope>IDENTIFICATION</scope>
</reference>
<dbReference type="AlphaFoldDB" id="A0A1I7WWF2"/>